<dbReference type="Proteomes" id="UP000713479">
    <property type="component" value="Unassembled WGS sequence"/>
</dbReference>
<proteinExistence type="predicted"/>
<evidence type="ECO:0000256" key="1">
    <source>
        <dbReference type="SAM" id="Phobius"/>
    </source>
</evidence>
<feature type="transmembrane region" description="Helical" evidence="1">
    <location>
        <begin position="6"/>
        <end position="31"/>
    </location>
</feature>
<evidence type="ECO:0000259" key="2">
    <source>
        <dbReference type="Pfam" id="PF20990"/>
    </source>
</evidence>
<feature type="transmembrane region" description="Helical" evidence="1">
    <location>
        <begin position="209"/>
        <end position="229"/>
    </location>
</feature>
<evidence type="ECO:0000313" key="3">
    <source>
        <dbReference type="EMBL" id="MBE6510448.1"/>
    </source>
</evidence>
<sequence>MKNEKLIIIFLIAVYLIFKWIIFIVMPIFYFRHKKLNTHPKTDEIIYSPPFEYDYAIVNGIYLNDLHNETGSVNVNGLTIEIAKLIKKNYISVSIDDDVIDKEEKITLVLNHMNIKKLNSTDKEIINILQLFSKHDMTLKDIKTKLNNKSVLKKFIFQLKIWKRDIEQKNRINPNEYYRYEHVGNVEIVAILTVFASIIRIIIYGFLMHIAFIIAAEIILIMFSILLFFTSKVIMGHYTEMGYYHLTKWIMFKNYLSSEDELQKHSPDDWEDILLYACCFGIENDVIKNFKKINVNVNNNDLEKFIENDGVKILSDIFYKEVKRI</sequence>
<protein>
    <submittedName>
        <fullName evidence="3">DUF2207 domain-containing protein</fullName>
    </submittedName>
</protein>
<comment type="caution">
    <text evidence="3">The sequence shown here is derived from an EMBL/GenBank/DDBJ whole genome shotgun (WGS) entry which is preliminary data.</text>
</comment>
<feature type="domain" description="Predicted membrane protein YciQ-like C-terminal" evidence="2">
    <location>
        <begin position="51"/>
        <end position="290"/>
    </location>
</feature>
<keyword evidence="1" id="KW-0812">Transmembrane</keyword>
<dbReference type="Pfam" id="PF20990">
    <property type="entry name" value="DUF2207_C"/>
    <property type="match status" value="1"/>
</dbReference>
<accession>A0A8T3VPV8</accession>
<reference evidence="3" key="1">
    <citation type="submission" date="2019-04" db="EMBL/GenBank/DDBJ databases">
        <title>Evolution of Biomass-Degrading Anaerobic Consortia Revealed by Metagenomics.</title>
        <authorList>
            <person name="Peng X."/>
        </authorList>
    </citation>
    <scope>NUCLEOTIDE SEQUENCE</scope>
    <source>
        <strain evidence="3">SIG13</strain>
    </source>
</reference>
<dbReference type="InterPro" id="IPR048389">
    <property type="entry name" value="YciQ-like_C"/>
</dbReference>
<evidence type="ECO:0000313" key="4">
    <source>
        <dbReference type="Proteomes" id="UP000713479"/>
    </source>
</evidence>
<dbReference type="AlphaFoldDB" id="A0A8T3VPV8"/>
<dbReference type="EMBL" id="SUTF01000004">
    <property type="protein sequence ID" value="MBE6510448.1"/>
    <property type="molecule type" value="Genomic_DNA"/>
</dbReference>
<keyword evidence="1" id="KW-0472">Membrane</keyword>
<gene>
    <name evidence="3" type="ORF">E7Z74_04170</name>
</gene>
<feature type="transmembrane region" description="Helical" evidence="1">
    <location>
        <begin position="183"/>
        <end position="203"/>
    </location>
</feature>
<name>A0A8T3VPV8_9EURY</name>
<organism evidence="3 4">
    <name type="scientific">Methanobrevibacter millerae</name>
    <dbReference type="NCBI Taxonomy" id="230361"/>
    <lineage>
        <taxon>Archaea</taxon>
        <taxon>Methanobacteriati</taxon>
        <taxon>Methanobacteriota</taxon>
        <taxon>Methanomada group</taxon>
        <taxon>Methanobacteria</taxon>
        <taxon>Methanobacteriales</taxon>
        <taxon>Methanobacteriaceae</taxon>
        <taxon>Methanobrevibacter</taxon>
    </lineage>
</organism>
<keyword evidence="1" id="KW-1133">Transmembrane helix</keyword>